<accession>A0AAV2YK71</accession>
<evidence type="ECO:0000259" key="2">
    <source>
        <dbReference type="Pfam" id="PF05018"/>
    </source>
</evidence>
<feature type="region of interest" description="Disordered" evidence="1">
    <location>
        <begin position="197"/>
        <end position="218"/>
    </location>
</feature>
<name>A0AAV2YK71_9STRA</name>
<dbReference type="Pfam" id="PF05018">
    <property type="entry name" value="CFA20_dom"/>
    <property type="match status" value="1"/>
</dbReference>
<sequence>MFAQTYHPGLLSLLYSVGSKPLQLWEKCEEAPGASVRRVLDDAVQSSVIELRASNISATWIRSPASPGASLHIRSRHLVLLLKPSSDEPVSIEVAVQDSRQALRRFRVSTFQRSAHVHELLTVLPLQLERGWNQLQLDLAQLTREAYQTQYAHTVSVQVHANCRLRRIFFADHLPQEHERPPEFRLFQRLSRDQVRELRASGDRPRPRTAVNSLRTDE</sequence>
<feature type="domain" description="CFA20" evidence="2">
    <location>
        <begin position="1"/>
        <end position="187"/>
    </location>
</feature>
<protein>
    <recommendedName>
        <fullName evidence="2">CFA20 domain-containing protein</fullName>
    </recommendedName>
</protein>
<dbReference type="InterPro" id="IPR007714">
    <property type="entry name" value="CFA20_dom"/>
</dbReference>
<dbReference type="InterPro" id="IPR040441">
    <property type="entry name" value="CFA20/CFAP20DC"/>
</dbReference>
<dbReference type="PANTHER" id="PTHR12458">
    <property type="entry name" value="ORF PROTEIN"/>
    <property type="match status" value="1"/>
</dbReference>
<reference evidence="3" key="2">
    <citation type="journal article" date="2023" name="Microbiol Resour">
        <title>Decontamination and Annotation of the Draft Genome Sequence of the Oomycete Lagenidium giganteum ARSEF 373.</title>
        <authorList>
            <person name="Morgan W.R."/>
            <person name="Tartar A."/>
        </authorList>
    </citation>
    <scope>NUCLEOTIDE SEQUENCE</scope>
    <source>
        <strain evidence="3">ARSEF 373</strain>
    </source>
</reference>
<dbReference type="AlphaFoldDB" id="A0AAV2YK71"/>
<keyword evidence="4" id="KW-1185">Reference proteome</keyword>
<evidence type="ECO:0000313" key="3">
    <source>
        <dbReference type="EMBL" id="DAZ94301.1"/>
    </source>
</evidence>
<feature type="compositionally biased region" description="Basic and acidic residues" evidence="1">
    <location>
        <begin position="197"/>
        <end position="206"/>
    </location>
</feature>
<organism evidence="3 4">
    <name type="scientific">Lagenidium giganteum</name>
    <dbReference type="NCBI Taxonomy" id="4803"/>
    <lineage>
        <taxon>Eukaryota</taxon>
        <taxon>Sar</taxon>
        <taxon>Stramenopiles</taxon>
        <taxon>Oomycota</taxon>
        <taxon>Peronosporomycetes</taxon>
        <taxon>Pythiales</taxon>
        <taxon>Pythiaceae</taxon>
    </lineage>
</organism>
<reference evidence="3" key="1">
    <citation type="submission" date="2022-11" db="EMBL/GenBank/DDBJ databases">
        <authorList>
            <person name="Morgan W.R."/>
            <person name="Tartar A."/>
        </authorList>
    </citation>
    <scope>NUCLEOTIDE SEQUENCE</scope>
    <source>
        <strain evidence="3">ARSEF 373</strain>
    </source>
</reference>
<dbReference type="EMBL" id="DAKRPA010000257">
    <property type="protein sequence ID" value="DAZ94301.1"/>
    <property type="molecule type" value="Genomic_DNA"/>
</dbReference>
<dbReference type="Proteomes" id="UP001146120">
    <property type="component" value="Unassembled WGS sequence"/>
</dbReference>
<comment type="caution">
    <text evidence="3">The sequence shown here is derived from an EMBL/GenBank/DDBJ whole genome shotgun (WGS) entry which is preliminary data.</text>
</comment>
<gene>
    <name evidence="3" type="ORF">N0F65_012070</name>
</gene>
<proteinExistence type="predicted"/>
<evidence type="ECO:0000313" key="4">
    <source>
        <dbReference type="Proteomes" id="UP001146120"/>
    </source>
</evidence>
<evidence type="ECO:0000256" key="1">
    <source>
        <dbReference type="SAM" id="MobiDB-lite"/>
    </source>
</evidence>